<dbReference type="EMBL" id="BARV01042894">
    <property type="protein sequence ID" value="GAI51903.1"/>
    <property type="molecule type" value="Genomic_DNA"/>
</dbReference>
<proteinExistence type="predicted"/>
<feature type="compositionally biased region" description="Basic and acidic residues" evidence="1">
    <location>
        <begin position="31"/>
        <end position="40"/>
    </location>
</feature>
<protein>
    <submittedName>
        <fullName evidence="2">Uncharacterized protein</fullName>
    </submittedName>
</protein>
<feature type="region of interest" description="Disordered" evidence="1">
    <location>
        <begin position="31"/>
        <end position="52"/>
    </location>
</feature>
<feature type="non-terminal residue" evidence="2">
    <location>
        <position position="85"/>
    </location>
</feature>
<evidence type="ECO:0000256" key="1">
    <source>
        <dbReference type="SAM" id="MobiDB-lite"/>
    </source>
</evidence>
<accession>X1P7Q9</accession>
<comment type="caution">
    <text evidence="2">The sequence shown here is derived from an EMBL/GenBank/DDBJ whole genome shotgun (WGS) entry which is preliminary data.</text>
</comment>
<evidence type="ECO:0000313" key="2">
    <source>
        <dbReference type="EMBL" id="GAI51903.1"/>
    </source>
</evidence>
<sequence>MGSEKKQKDKEAQDDLQHEVVVNAAKILLENEEKKDKGEPIDPQIKTNEDGTLTVDGIVFERKEPEKVAAIEDDPEKKRFAKVAI</sequence>
<organism evidence="2">
    <name type="scientific">marine sediment metagenome</name>
    <dbReference type="NCBI Taxonomy" id="412755"/>
    <lineage>
        <taxon>unclassified sequences</taxon>
        <taxon>metagenomes</taxon>
        <taxon>ecological metagenomes</taxon>
    </lineage>
</organism>
<reference evidence="2" key="1">
    <citation type="journal article" date="2014" name="Front. Microbiol.">
        <title>High frequency of phylogenetically diverse reductive dehalogenase-homologous genes in deep subseafloor sedimentary metagenomes.</title>
        <authorList>
            <person name="Kawai M."/>
            <person name="Futagami T."/>
            <person name="Toyoda A."/>
            <person name="Takaki Y."/>
            <person name="Nishi S."/>
            <person name="Hori S."/>
            <person name="Arai W."/>
            <person name="Tsubouchi T."/>
            <person name="Morono Y."/>
            <person name="Uchiyama I."/>
            <person name="Ito T."/>
            <person name="Fujiyama A."/>
            <person name="Inagaki F."/>
            <person name="Takami H."/>
        </authorList>
    </citation>
    <scope>NUCLEOTIDE SEQUENCE</scope>
    <source>
        <strain evidence="2">Expedition CK06-06</strain>
    </source>
</reference>
<gene>
    <name evidence="2" type="ORF">S06H3_64286</name>
</gene>
<dbReference type="AlphaFoldDB" id="X1P7Q9"/>
<name>X1P7Q9_9ZZZZ</name>